<organism evidence="4">
    <name type="scientific">Angiostrongylus costaricensis</name>
    <name type="common">Nematode worm</name>
    <dbReference type="NCBI Taxonomy" id="334426"/>
    <lineage>
        <taxon>Eukaryota</taxon>
        <taxon>Metazoa</taxon>
        <taxon>Ecdysozoa</taxon>
        <taxon>Nematoda</taxon>
        <taxon>Chromadorea</taxon>
        <taxon>Rhabditida</taxon>
        <taxon>Rhabditina</taxon>
        <taxon>Rhabditomorpha</taxon>
        <taxon>Strongyloidea</taxon>
        <taxon>Metastrongylidae</taxon>
        <taxon>Angiostrongylus</taxon>
    </lineage>
</organism>
<evidence type="ECO:0000313" key="4">
    <source>
        <dbReference type="WBParaSite" id="ACOC_0000869601-mRNA-1"/>
    </source>
</evidence>
<reference evidence="2 3" key="2">
    <citation type="submission" date="2018-11" db="EMBL/GenBank/DDBJ databases">
        <authorList>
            <consortium name="Pathogen Informatics"/>
        </authorList>
    </citation>
    <scope>NUCLEOTIDE SEQUENCE [LARGE SCALE GENOMIC DNA]</scope>
    <source>
        <strain evidence="2 3">Costa Rica</strain>
    </source>
</reference>
<dbReference type="EMBL" id="UYYA01004189">
    <property type="protein sequence ID" value="VDM60282.1"/>
    <property type="molecule type" value="Genomic_DNA"/>
</dbReference>
<proteinExistence type="predicted"/>
<dbReference type="WBParaSite" id="ACOC_0000869601-mRNA-1">
    <property type="protein sequence ID" value="ACOC_0000869601-mRNA-1"/>
    <property type="gene ID" value="ACOC_0000869601"/>
</dbReference>
<dbReference type="STRING" id="334426.A0A0R3PSP8"/>
<keyword evidence="1" id="KW-1133">Transmembrane helix</keyword>
<sequence>MSPAQGDTNLYKQLLVDKQLTLSDFFEMKRPLLLSDSDNIKETAFSELIDLVCSFPHDFLSVQQGAILLLVVTFLLQLLSWAAGYFGHYGFVFYSWYQPFGTFIAHYTVE</sequence>
<keyword evidence="1" id="KW-0812">Transmembrane</keyword>
<feature type="transmembrane region" description="Helical" evidence="1">
    <location>
        <begin position="66"/>
        <end position="86"/>
    </location>
</feature>
<name>A0A0R3PSP8_ANGCS</name>
<evidence type="ECO:0000313" key="2">
    <source>
        <dbReference type="EMBL" id="VDM60282.1"/>
    </source>
</evidence>
<dbReference type="OrthoDB" id="342900at2759"/>
<reference evidence="4" key="1">
    <citation type="submission" date="2017-02" db="UniProtKB">
        <authorList>
            <consortium name="WormBaseParasite"/>
        </authorList>
    </citation>
    <scope>IDENTIFICATION</scope>
</reference>
<keyword evidence="3" id="KW-1185">Reference proteome</keyword>
<evidence type="ECO:0000256" key="1">
    <source>
        <dbReference type="SAM" id="Phobius"/>
    </source>
</evidence>
<dbReference type="AlphaFoldDB" id="A0A0R3PSP8"/>
<keyword evidence="1" id="KW-0472">Membrane</keyword>
<dbReference type="OMA" id="TFIAHYT"/>
<accession>A0A0R3PSP8</accession>
<dbReference type="Proteomes" id="UP000267027">
    <property type="component" value="Unassembled WGS sequence"/>
</dbReference>
<protein>
    <submittedName>
        <fullName evidence="4">HCO3_cotransp domain-containing protein</fullName>
    </submittedName>
</protein>
<gene>
    <name evidence="2" type="ORF">ACOC_LOCUS8697</name>
</gene>
<evidence type="ECO:0000313" key="3">
    <source>
        <dbReference type="Proteomes" id="UP000267027"/>
    </source>
</evidence>